<dbReference type="EMBL" id="SPPK01000007">
    <property type="protein sequence ID" value="TFU86955.1"/>
    <property type="molecule type" value="Genomic_DNA"/>
</dbReference>
<dbReference type="RefSeq" id="WP_135107206.1">
    <property type="nucleotide sequence ID" value="NZ_JADGKW010000007.1"/>
</dbReference>
<accession>A0A4Y9IK74</accession>
<proteinExistence type="predicted"/>
<protein>
    <submittedName>
        <fullName evidence="1">Uncharacterized protein</fullName>
    </submittedName>
</protein>
<dbReference type="Proteomes" id="UP000298285">
    <property type="component" value="Unassembled WGS sequence"/>
</dbReference>
<name>A0A4Y9IK74_9BACT</name>
<dbReference type="OrthoDB" id="1031347at2"/>
<organism evidence="1 2">
    <name type="scientific">Dysgonomonas mossii</name>
    <dbReference type="NCBI Taxonomy" id="163665"/>
    <lineage>
        <taxon>Bacteria</taxon>
        <taxon>Pseudomonadati</taxon>
        <taxon>Bacteroidota</taxon>
        <taxon>Bacteroidia</taxon>
        <taxon>Bacteroidales</taxon>
        <taxon>Dysgonomonadaceae</taxon>
        <taxon>Dysgonomonas</taxon>
    </lineage>
</organism>
<sequence>MISKLENYRHNLSLIGITIDEVLLLDLYQNLPNNVQTGAKVILLPIAAKEGVVYGMDNITGDLVPFNFSRASSATSFDKDKNMELVGNNIPRIDYGNYGDVAKLLVEKESTNLIANTWTAEGGSVNSDPLIKFTESVTSAIHRVYTRRLIPNIGNNYTASILLKKYNRRYLQFRSMFTVNSWMMVDLETSSLTQKNNTEGNIHAIGDYVRIDTRNTGSSLNDLRLYVCGSEQPTSATRDITYQGVSNAGFYFGYPQIESGLESTSIIPTTSATRAADKLTYTLPASSRIYLKTNKQNTLLNKPKGLWNIHDDLNNEGIEALAIFYEDIIIGFDEETAVEEFIIPIRDKNQVVKARYALTDTDIEKNALMSEHYIELSFVLDSLFKFVRSDYIIWEGEKFIIKEDYMPDEVNKCNYKYTLRFDHWTTLLQDDTFYYMNQNLEETEWSLMANAATHFQLLSDNANRYFGVNSFNVGTIEFTDLKYIRFDKVSIWDAATQIAKEYGGEWYLTGTTFHLVKKFSYGSEIDFESEVSVEKMERSKGEDSEKYTRILAFGSTRNIPANYRETTPGEAVDAIYKKRLRIPASKGKFIDIRPNLSPEEIKSAVVIFDGVYPKRIGTMSSITTVEYTDTDTDTGVVTKWNAYRYKDTGLQFKEEYRQPGVELRIAFQSGNLNGTDYEVKFNPLGKPETDPDSQIFEIARNENYGKALPNDTLKPQNGDTYILYGFNIQLVSDQYIPAGEQELYDTAVEWQQDMLKDKSVFECPTMIQHFEDNEMDLEIGQKVKLIHEQFEGGFRSSRIQGYEKHLLNKYQAKYIVGDNATASWAKSVDNSIKELQIAGITYQATGKNGVYLITQFDNTPPSDFNAYSAKASDARYLNKQTGGTVVELLNLFFYQ</sequence>
<reference evidence="1 2" key="1">
    <citation type="submission" date="2019-03" db="EMBL/GenBank/DDBJ databases">
        <title>Diversity of the mouse oral microbiome.</title>
        <authorList>
            <person name="Joseph S."/>
            <person name="Aduse-Opoku J."/>
            <person name="Curtis M."/>
            <person name="Wade W."/>
            <person name="Hashim A."/>
        </authorList>
    </citation>
    <scope>NUCLEOTIDE SEQUENCE [LARGE SCALE GENOMIC DNA]</scope>
    <source>
        <strain evidence="1 2">P11</strain>
    </source>
</reference>
<evidence type="ECO:0000313" key="1">
    <source>
        <dbReference type="EMBL" id="TFU86955.1"/>
    </source>
</evidence>
<dbReference type="AlphaFoldDB" id="A0A4Y9IK74"/>
<gene>
    <name evidence="1" type="ORF">E4T88_16015</name>
</gene>
<comment type="caution">
    <text evidence="1">The sequence shown here is derived from an EMBL/GenBank/DDBJ whole genome shotgun (WGS) entry which is preliminary data.</text>
</comment>
<evidence type="ECO:0000313" key="2">
    <source>
        <dbReference type="Proteomes" id="UP000298285"/>
    </source>
</evidence>